<dbReference type="Gene3D" id="1.10.630.10">
    <property type="entry name" value="Cytochrome P450"/>
    <property type="match status" value="1"/>
</dbReference>
<dbReference type="GO" id="GO:0016705">
    <property type="term" value="F:oxidoreductase activity, acting on paired donors, with incorporation or reduction of molecular oxygen"/>
    <property type="evidence" value="ECO:0007669"/>
    <property type="project" value="InterPro"/>
</dbReference>
<accession>A0A1V9YUT5</accession>
<protein>
    <recommendedName>
        <fullName evidence="7">Cytochrome P450</fullName>
    </recommendedName>
</protein>
<dbReference type="InterPro" id="IPR001128">
    <property type="entry name" value="Cyt_P450"/>
</dbReference>
<evidence type="ECO:0000313" key="6">
    <source>
        <dbReference type="Proteomes" id="UP000243579"/>
    </source>
</evidence>
<dbReference type="EMBL" id="JNBR01000807">
    <property type="protein sequence ID" value="OQR89492.1"/>
    <property type="molecule type" value="Genomic_DNA"/>
</dbReference>
<dbReference type="GO" id="GO:0020037">
    <property type="term" value="F:heme binding"/>
    <property type="evidence" value="ECO:0007669"/>
    <property type="project" value="InterPro"/>
</dbReference>
<evidence type="ECO:0000256" key="1">
    <source>
        <dbReference type="ARBA" id="ARBA00001971"/>
    </source>
</evidence>
<gene>
    <name evidence="5" type="ORF">ACHHYP_06258</name>
</gene>
<dbReference type="PANTHER" id="PTHR24305:SF166">
    <property type="entry name" value="CYTOCHROME P450 12A4, MITOCHONDRIAL-RELATED"/>
    <property type="match status" value="1"/>
</dbReference>
<proteinExistence type="inferred from homology"/>
<comment type="cofactor">
    <cofactor evidence="1 3">
        <name>heme</name>
        <dbReference type="ChEBI" id="CHEBI:30413"/>
    </cofactor>
</comment>
<dbReference type="InterPro" id="IPR050121">
    <property type="entry name" value="Cytochrome_P450_monoxygenase"/>
</dbReference>
<comment type="caution">
    <text evidence="5">The sequence shown here is derived from an EMBL/GenBank/DDBJ whole genome shotgun (WGS) entry which is preliminary data.</text>
</comment>
<feature type="binding site" description="axial binding residue" evidence="3">
    <location>
        <position position="450"/>
    </location>
    <ligand>
        <name>heme</name>
        <dbReference type="ChEBI" id="CHEBI:30413"/>
    </ligand>
    <ligandPart>
        <name>Fe</name>
        <dbReference type="ChEBI" id="CHEBI:18248"/>
    </ligandPart>
</feature>
<evidence type="ECO:0008006" key="7">
    <source>
        <dbReference type="Google" id="ProtNLM"/>
    </source>
</evidence>
<organism evidence="5 6">
    <name type="scientific">Achlya hypogyna</name>
    <name type="common">Oomycete</name>
    <name type="synonym">Protoachlya hypogyna</name>
    <dbReference type="NCBI Taxonomy" id="1202772"/>
    <lineage>
        <taxon>Eukaryota</taxon>
        <taxon>Sar</taxon>
        <taxon>Stramenopiles</taxon>
        <taxon>Oomycota</taxon>
        <taxon>Saprolegniomycetes</taxon>
        <taxon>Saprolegniales</taxon>
        <taxon>Achlyaceae</taxon>
        <taxon>Achlya</taxon>
    </lineage>
</organism>
<name>A0A1V9YUT5_ACHHY</name>
<dbReference type="InterPro" id="IPR036396">
    <property type="entry name" value="Cyt_P450_sf"/>
</dbReference>
<keyword evidence="4" id="KW-0503">Monooxygenase</keyword>
<keyword evidence="3 4" id="KW-0479">Metal-binding</keyword>
<evidence type="ECO:0000256" key="3">
    <source>
        <dbReference type="PIRSR" id="PIRSR602401-1"/>
    </source>
</evidence>
<dbReference type="SUPFAM" id="SSF48264">
    <property type="entry name" value="Cytochrome P450"/>
    <property type="match status" value="1"/>
</dbReference>
<dbReference type="Pfam" id="PF00067">
    <property type="entry name" value="p450"/>
    <property type="match status" value="1"/>
</dbReference>
<dbReference type="PRINTS" id="PR00463">
    <property type="entry name" value="EP450I"/>
</dbReference>
<sequence length="503" mass="55712">MLQDMTTMIPTLALAALVSATIVFYVWSARWHLLKKLPGPPSTSWLLGNAHSVFNNRWALGEFPEPGLSWLKQYGPVYHYRVLHMHRVAIADPVALKHILVTKARDFPRNTVSRNFLSKLFCGVGLLSAEGDVHAAMRRTMNPHFSHMHLKTFVPIFTAHTQKLLTQLKVLADTDTAVNLYSYFTNLTLDIIGVAAFGYEFRALSGANVDAYTDAKVPATFSTLFGLTYIPGYAYLPLPGFARRRLARDNLMTTVLRVIEAKMAAPIADPPKDLIDRILAAGPSITAAEARVHVFTFMQAGHETTSNTLCWIIANLSKHPDIEAAVRAECIGVLARHPDGMSWEILGELPLLTAVIQETLRICPTVTNLAARGMVKDETIPLSDGTELEAVIAIDTAAMHRNPAYWSRPDEFIPERFIEGSPTNVVDLELRGGKATSFHYFPFSTGEKNCIGHRFAIMELQVVLVHVLASLRFEVTAAANLHPMRQVATVTPVFLETTVHRVA</sequence>
<comment type="similarity">
    <text evidence="2 4">Belongs to the cytochrome P450 family.</text>
</comment>
<keyword evidence="6" id="KW-1185">Reference proteome</keyword>
<evidence type="ECO:0000313" key="5">
    <source>
        <dbReference type="EMBL" id="OQR89492.1"/>
    </source>
</evidence>
<dbReference type="InterPro" id="IPR017972">
    <property type="entry name" value="Cyt_P450_CS"/>
</dbReference>
<keyword evidence="4" id="KW-0560">Oxidoreductase</keyword>
<keyword evidence="3 4" id="KW-0408">Iron</keyword>
<dbReference type="Proteomes" id="UP000243579">
    <property type="component" value="Unassembled WGS sequence"/>
</dbReference>
<evidence type="ECO:0000256" key="4">
    <source>
        <dbReference type="RuleBase" id="RU000461"/>
    </source>
</evidence>
<dbReference type="PRINTS" id="PR00385">
    <property type="entry name" value="P450"/>
</dbReference>
<dbReference type="PANTHER" id="PTHR24305">
    <property type="entry name" value="CYTOCHROME P450"/>
    <property type="match status" value="1"/>
</dbReference>
<evidence type="ECO:0000256" key="2">
    <source>
        <dbReference type="ARBA" id="ARBA00010617"/>
    </source>
</evidence>
<dbReference type="GO" id="GO:0005506">
    <property type="term" value="F:iron ion binding"/>
    <property type="evidence" value="ECO:0007669"/>
    <property type="project" value="InterPro"/>
</dbReference>
<dbReference type="GO" id="GO:0004497">
    <property type="term" value="F:monooxygenase activity"/>
    <property type="evidence" value="ECO:0007669"/>
    <property type="project" value="UniProtKB-KW"/>
</dbReference>
<dbReference type="InterPro" id="IPR002401">
    <property type="entry name" value="Cyt_P450_E_grp-I"/>
</dbReference>
<keyword evidence="3 4" id="KW-0349">Heme</keyword>
<dbReference type="AlphaFoldDB" id="A0A1V9YUT5"/>
<reference evidence="5 6" key="1">
    <citation type="journal article" date="2014" name="Genome Biol. Evol.">
        <title>The secreted proteins of Achlya hypogyna and Thraustotheca clavata identify the ancestral oomycete secretome and reveal gene acquisitions by horizontal gene transfer.</title>
        <authorList>
            <person name="Misner I."/>
            <person name="Blouin N."/>
            <person name="Leonard G."/>
            <person name="Richards T.A."/>
            <person name="Lane C.E."/>
        </authorList>
    </citation>
    <scope>NUCLEOTIDE SEQUENCE [LARGE SCALE GENOMIC DNA]</scope>
    <source>
        <strain evidence="5 6">ATCC 48635</strain>
    </source>
</reference>
<dbReference type="PROSITE" id="PS00086">
    <property type="entry name" value="CYTOCHROME_P450"/>
    <property type="match status" value="1"/>
</dbReference>
<dbReference type="OrthoDB" id="6480556at2759"/>